<organism evidence="2 3">
    <name type="scientific">Pedobacter caeni</name>
    <dbReference type="NCBI Taxonomy" id="288992"/>
    <lineage>
        <taxon>Bacteria</taxon>
        <taxon>Pseudomonadati</taxon>
        <taxon>Bacteroidota</taxon>
        <taxon>Sphingobacteriia</taxon>
        <taxon>Sphingobacteriales</taxon>
        <taxon>Sphingobacteriaceae</taxon>
        <taxon>Pedobacter</taxon>
    </lineage>
</organism>
<dbReference type="Proteomes" id="UP000184287">
    <property type="component" value="Unassembled WGS sequence"/>
</dbReference>
<keyword evidence="3" id="KW-1185">Reference proteome</keyword>
<protein>
    <submittedName>
        <fullName evidence="2">DKNYY family protein</fullName>
    </submittedName>
</protein>
<dbReference type="InterPro" id="IPR027375">
    <property type="entry name" value="DKNYY"/>
</dbReference>
<dbReference type="OrthoDB" id="8647779at2"/>
<keyword evidence="1" id="KW-0812">Transmembrane</keyword>
<feature type="transmembrane region" description="Helical" evidence="1">
    <location>
        <begin position="461"/>
        <end position="483"/>
    </location>
</feature>
<reference evidence="3" key="1">
    <citation type="submission" date="2016-11" db="EMBL/GenBank/DDBJ databases">
        <authorList>
            <person name="Varghese N."/>
            <person name="Submissions S."/>
        </authorList>
    </citation>
    <scope>NUCLEOTIDE SEQUENCE [LARGE SCALE GENOMIC DNA]</scope>
    <source>
        <strain evidence="3">DSM 16990</strain>
    </source>
</reference>
<evidence type="ECO:0000256" key="1">
    <source>
        <dbReference type="SAM" id="Phobius"/>
    </source>
</evidence>
<evidence type="ECO:0000313" key="2">
    <source>
        <dbReference type="EMBL" id="SHF13902.1"/>
    </source>
</evidence>
<keyword evidence="1" id="KW-0472">Membrane</keyword>
<evidence type="ECO:0000313" key="3">
    <source>
        <dbReference type="Proteomes" id="UP000184287"/>
    </source>
</evidence>
<dbReference type="RefSeq" id="WP_073229963.1">
    <property type="nucleotide sequence ID" value="NZ_FQUQ01000002.1"/>
</dbReference>
<dbReference type="AlphaFoldDB" id="A0A1M4Z821"/>
<sequence>MNQNIIKRVAITVTIVFLVFSFALITSLLLSESRDPGSTNMDRDGQEIGGIYLRYQNQVYASVPSNGNYLIREADANSFRLLDDNYRNQHFGIDKNHAYCGNLIVKDFNPSTAKAIGNDYFTDGRQTCYCASMSVSNKALSIVSEVSQRMQYGFGIGDKPQTYIYPFFKLEASATPYRTILKTEVAINGTLSYYEGKILPQANPERLRQIPKLYNDGDTRESERYLADGQHVYYENTILPLKDHPGLYAIVIDAQNQENYLIDPKQGMVYVNDIAFEKQYSPYRVLSLNGGHINHALFLSKEGIFYFDTEKKEVVRIDDNPFNTGKFTEIAPLIFSDGQQILYAQAEESWGNNKSPGLKSRSTKIYRLDEPGTGTWEKIGMVSNISGSVWKKGNTYYYFDRLGNTQLIGQTIYRITDQATVDQLLSPEIRTDDIRKLVRTDHMANVKSTELISAKTSYSSAYGWVIWIPIFLFIGVQLILWILRKLGVNPKPFSIKNQRLKVNGLWASSYALSDIDTVVFSIKPSIRQSGYSGRFQIQTKAGKRSRKYLFATQIRLSADTKQELELYIADLQNMLRQYRVNSTIHND</sequence>
<gene>
    <name evidence="2" type="ORF">SAMN04488522_102215</name>
</gene>
<accession>A0A1M4Z821</accession>
<proteinExistence type="predicted"/>
<dbReference type="Pfam" id="PF13644">
    <property type="entry name" value="DKNYY"/>
    <property type="match status" value="1"/>
</dbReference>
<feature type="transmembrane region" description="Helical" evidence="1">
    <location>
        <begin position="9"/>
        <end position="30"/>
    </location>
</feature>
<name>A0A1M4Z821_9SPHI</name>
<keyword evidence="1" id="KW-1133">Transmembrane helix</keyword>
<dbReference type="EMBL" id="FQUQ01000002">
    <property type="protein sequence ID" value="SHF13902.1"/>
    <property type="molecule type" value="Genomic_DNA"/>
</dbReference>